<feature type="transmembrane region" description="Helical" evidence="1">
    <location>
        <begin position="21"/>
        <end position="40"/>
    </location>
</feature>
<sequence length="116" mass="13141">MMACRLQLHKDHVPCSSRTTSPPLSLFNLFLFLSLHIHIFTHSHTITQSHNHTSIFNSQHLPTILDPLSYSSAFLFLSYAFSTLSVHPFLSSSTPFFLFLLRSFRMSLKICLASGA</sequence>
<organism evidence="2 3">
    <name type="scientific">Canavalia gladiata</name>
    <name type="common">Sword bean</name>
    <name type="synonym">Dolichos gladiatus</name>
    <dbReference type="NCBI Taxonomy" id="3824"/>
    <lineage>
        <taxon>Eukaryota</taxon>
        <taxon>Viridiplantae</taxon>
        <taxon>Streptophyta</taxon>
        <taxon>Embryophyta</taxon>
        <taxon>Tracheophyta</taxon>
        <taxon>Spermatophyta</taxon>
        <taxon>Magnoliopsida</taxon>
        <taxon>eudicotyledons</taxon>
        <taxon>Gunneridae</taxon>
        <taxon>Pentapetalae</taxon>
        <taxon>rosids</taxon>
        <taxon>fabids</taxon>
        <taxon>Fabales</taxon>
        <taxon>Fabaceae</taxon>
        <taxon>Papilionoideae</taxon>
        <taxon>50 kb inversion clade</taxon>
        <taxon>NPAAA clade</taxon>
        <taxon>indigoferoid/millettioid clade</taxon>
        <taxon>Phaseoleae</taxon>
        <taxon>Canavalia</taxon>
    </lineage>
</organism>
<protein>
    <submittedName>
        <fullName evidence="2">Uncharacterized protein</fullName>
    </submittedName>
</protein>
<feature type="transmembrane region" description="Helical" evidence="1">
    <location>
        <begin position="76"/>
        <end position="101"/>
    </location>
</feature>
<accession>A0AAN9MR58</accession>
<gene>
    <name evidence="2" type="ORF">VNO77_01017</name>
</gene>
<keyword evidence="3" id="KW-1185">Reference proteome</keyword>
<keyword evidence="1" id="KW-1133">Transmembrane helix</keyword>
<evidence type="ECO:0000256" key="1">
    <source>
        <dbReference type="SAM" id="Phobius"/>
    </source>
</evidence>
<evidence type="ECO:0000313" key="3">
    <source>
        <dbReference type="Proteomes" id="UP001367508"/>
    </source>
</evidence>
<dbReference type="Proteomes" id="UP001367508">
    <property type="component" value="Unassembled WGS sequence"/>
</dbReference>
<evidence type="ECO:0000313" key="2">
    <source>
        <dbReference type="EMBL" id="KAK7359071.1"/>
    </source>
</evidence>
<name>A0AAN9MR58_CANGL</name>
<reference evidence="2 3" key="1">
    <citation type="submission" date="2024-01" db="EMBL/GenBank/DDBJ databases">
        <title>The genomes of 5 underutilized Papilionoideae crops provide insights into root nodulation and disease resistanc.</title>
        <authorList>
            <person name="Jiang F."/>
        </authorList>
    </citation>
    <scope>NUCLEOTIDE SEQUENCE [LARGE SCALE GENOMIC DNA]</scope>
    <source>
        <strain evidence="2">LVBAO_FW01</strain>
        <tissue evidence="2">Leaves</tissue>
    </source>
</reference>
<comment type="caution">
    <text evidence="2">The sequence shown here is derived from an EMBL/GenBank/DDBJ whole genome shotgun (WGS) entry which is preliminary data.</text>
</comment>
<proteinExistence type="predicted"/>
<dbReference type="EMBL" id="JAYMYQ010000001">
    <property type="protein sequence ID" value="KAK7359071.1"/>
    <property type="molecule type" value="Genomic_DNA"/>
</dbReference>
<keyword evidence="1" id="KW-0472">Membrane</keyword>
<keyword evidence="1" id="KW-0812">Transmembrane</keyword>
<dbReference type="AlphaFoldDB" id="A0AAN9MR58"/>